<feature type="non-terminal residue" evidence="2">
    <location>
        <position position="135"/>
    </location>
</feature>
<evidence type="ECO:0000256" key="1">
    <source>
        <dbReference type="SAM" id="MobiDB-lite"/>
    </source>
</evidence>
<name>A0A420HBU9_9PEZI</name>
<feature type="region of interest" description="Disordered" evidence="1">
    <location>
        <begin position="105"/>
        <end position="125"/>
    </location>
</feature>
<dbReference type="Proteomes" id="UP000283383">
    <property type="component" value="Unassembled WGS sequence"/>
</dbReference>
<reference evidence="2 3" key="1">
    <citation type="journal article" date="2018" name="BMC Genomics">
        <title>Comparative genome analyses reveal sequence features reflecting distinct modes of host-adaptation between dicot and monocot powdery mildew.</title>
        <authorList>
            <person name="Wu Y."/>
            <person name="Ma X."/>
            <person name="Pan Z."/>
            <person name="Kale S.D."/>
            <person name="Song Y."/>
            <person name="King H."/>
            <person name="Zhang Q."/>
            <person name="Presley C."/>
            <person name="Deng X."/>
            <person name="Wei C.I."/>
            <person name="Xiao S."/>
        </authorList>
    </citation>
    <scope>NUCLEOTIDE SEQUENCE [LARGE SCALE GENOMIC DNA]</scope>
    <source>
        <strain evidence="2">UMSG3</strain>
    </source>
</reference>
<protein>
    <submittedName>
        <fullName evidence="2">Uncharacterized protein</fullName>
    </submittedName>
</protein>
<dbReference type="EMBL" id="MCBQ01020583">
    <property type="protein sequence ID" value="RKF54910.1"/>
    <property type="molecule type" value="Genomic_DNA"/>
</dbReference>
<evidence type="ECO:0000313" key="2">
    <source>
        <dbReference type="EMBL" id="RKF54910.1"/>
    </source>
</evidence>
<comment type="caution">
    <text evidence="2">The sequence shown here is derived from an EMBL/GenBank/DDBJ whole genome shotgun (WGS) entry which is preliminary data.</text>
</comment>
<gene>
    <name evidence="2" type="ORF">GcM3_205032</name>
</gene>
<feature type="non-terminal residue" evidence="2">
    <location>
        <position position="1"/>
    </location>
</feature>
<dbReference type="AlphaFoldDB" id="A0A420HBU9"/>
<organism evidence="2 3">
    <name type="scientific">Golovinomyces cichoracearum</name>
    <dbReference type="NCBI Taxonomy" id="62708"/>
    <lineage>
        <taxon>Eukaryota</taxon>
        <taxon>Fungi</taxon>
        <taxon>Dikarya</taxon>
        <taxon>Ascomycota</taxon>
        <taxon>Pezizomycotina</taxon>
        <taxon>Leotiomycetes</taxon>
        <taxon>Erysiphales</taxon>
        <taxon>Erysiphaceae</taxon>
        <taxon>Golovinomyces</taxon>
    </lineage>
</organism>
<keyword evidence="3" id="KW-1185">Reference proteome</keyword>
<proteinExistence type="predicted"/>
<accession>A0A420HBU9</accession>
<evidence type="ECO:0000313" key="3">
    <source>
        <dbReference type="Proteomes" id="UP000283383"/>
    </source>
</evidence>
<sequence>STTLKVLNNPIDALRTAENLLSKGIDSELGGPRLHQWEETPGQKLSKIYKKGTTDEDTPTINPGEKAWDAILQNWNVVSRCFGMRVDTTQANVLRHEIHHNTPHVNFPTQRRPEKLPSSNDPQGVIDEWFTTTNC</sequence>